<dbReference type="Gene3D" id="3.30.565.10">
    <property type="entry name" value="Histidine kinase-like ATPase, C-terminal domain"/>
    <property type="match status" value="1"/>
</dbReference>
<accession>A0ABP9UK23</accession>
<dbReference type="PANTHER" id="PTHR34220:SF7">
    <property type="entry name" value="SENSOR HISTIDINE KINASE YPDA"/>
    <property type="match status" value="1"/>
</dbReference>
<gene>
    <name evidence="3" type="ORF">Hsar01_01178</name>
</gene>
<dbReference type="PANTHER" id="PTHR34220">
    <property type="entry name" value="SENSOR HISTIDINE KINASE YPDA"/>
    <property type="match status" value="1"/>
</dbReference>
<proteinExistence type="predicted"/>
<keyword evidence="1" id="KW-1133">Transmembrane helix</keyword>
<feature type="transmembrane region" description="Helical" evidence="1">
    <location>
        <begin position="130"/>
        <end position="153"/>
    </location>
</feature>
<dbReference type="InterPro" id="IPR050640">
    <property type="entry name" value="Bact_2-comp_sensor_kinase"/>
</dbReference>
<evidence type="ECO:0000313" key="4">
    <source>
        <dbReference type="Proteomes" id="UP001476282"/>
    </source>
</evidence>
<sequence>MPLRMNAVQGMASIPLEEAADGRTARRWFWSLQLAGWFSVAALSSFPLIQLFSLPATGLILVLRTGSGLMVTLAMRWFYQRIGWRHWPLWQLGLMVLLLSLLLGGIDSVMTQRLAGSLIRKLPATQFHDFILKTGILLRASLLVIWSLLYFGIKLRLEIGQTRLLAAQSEAAARTSELKQLRAQVNPHFLFNALNSILAEKQDPDAVEAITQELAEFLRFSLRTTSDFQELGDELDALQHYLRVEKARFEEKLHYDIEADGGARQVRVPVAVVQPLVENAMKYGRQTSLTPLRIRIGARVDGEAKALRLDVANSGRWMEFDPQRSHGIGISNLRRRLELLYGGRADLRHREEAGWVHVEVAVPLDHGTPHPQGGDIL</sequence>
<keyword evidence="1" id="KW-0812">Transmembrane</keyword>
<dbReference type="SUPFAM" id="SSF55874">
    <property type="entry name" value="ATPase domain of HSP90 chaperone/DNA topoisomerase II/histidine kinase"/>
    <property type="match status" value="1"/>
</dbReference>
<name>A0ABP9UK23_9BACT</name>
<dbReference type="InterPro" id="IPR036890">
    <property type="entry name" value="HATPase_C_sf"/>
</dbReference>
<reference evidence="3 4" key="1">
    <citation type="submission" date="2024-02" db="EMBL/GenBank/DDBJ databases">
        <title>Haloferula sargassicola NBRC 104335.</title>
        <authorList>
            <person name="Ichikawa N."/>
            <person name="Katano-Makiyama Y."/>
            <person name="Hidaka K."/>
        </authorList>
    </citation>
    <scope>NUCLEOTIDE SEQUENCE [LARGE SCALE GENOMIC DNA]</scope>
    <source>
        <strain evidence="3 4">NBRC 104335</strain>
    </source>
</reference>
<comment type="caution">
    <text evidence="3">The sequence shown here is derived from an EMBL/GenBank/DDBJ whole genome shotgun (WGS) entry which is preliminary data.</text>
</comment>
<organism evidence="3 4">
    <name type="scientific">Haloferula sargassicola</name>
    <dbReference type="NCBI Taxonomy" id="490096"/>
    <lineage>
        <taxon>Bacteria</taxon>
        <taxon>Pseudomonadati</taxon>
        <taxon>Verrucomicrobiota</taxon>
        <taxon>Verrucomicrobiia</taxon>
        <taxon>Verrucomicrobiales</taxon>
        <taxon>Verrucomicrobiaceae</taxon>
        <taxon>Haloferula</taxon>
    </lineage>
</organism>
<feature type="transmembrane region" description="Helical" evidence="1">
    <location>
        <begin position="28"/>
        <end position="52"/>
    </location>
</feature>
<dbReference type="InterPro" id="IPR010559">
    <property type="entry name" value="Sig_transdc_His_kin_internal"/>
</dbReference>
<keyword evidence="1" id="KW-0472">Membrane</keyword>
<protein>
    <recommendedName>
        <fullName evidence="2">Signal transduction histidine kinase internal region domain-containing protein</fullName>
    </recommendedName>
</protein>
<feature type="transmembrane region" description="Helical" evidence="1">
    <location>
        <begin position="90"/>
        <end position="110"/>
    </location>
</feature>
<dbReference type="Proteomes" id="UP001476282">
    <property type="component" value="Unassembled WGS sequence"/>
</dbReference>
<dbReference type="Pfam" id="PF06580">
    <property type="entry name" value="His_kinase"/>
    <property type="match status" value="1"/>
</dbReference>
<keyword evidence="4" id="KW-1185">Reference proteome</keyword>
<feature type="domain" description="Signal transduction histidine kinase internal region" evidence="2">
    <location>
        <begin position="176"/>
        <end position="253"/>
    </location>
</feature>
<dbReference type="EMBL" id="BAABRI010000005">
    <property type="protein sequence ID" value="GAA5481963.1"/>
    <property type="molecule type" value="Genomic_DNA"/>
</dbReference>
<feature type="transmembrane region" description="Helical" evidence="1">
    <location>
        <begin position="58"/>
        <end position="78"/>
    </location>
</feature>
<evidence type="ECO:0000256" key="1">
    <source>
        <dbReference type="SAM" id="Phobius"/>
    </source>
</evidence>
<evidence type="ECO:0000313" key="3">
    <source>
        <dbReference type="EMBL" id="GAA5481963.1"/>
    </source>
</evidence>
<evidence type="ECO:0000259" key="2">
    <source>
        <dbReference type="Pfam" id="PF06580"/>
    </source>
</evidence>